<dbReference type="KEGG" id="hss:J7656_09650"/>
<dbReference type="CDD" id="cd00090">
    <property type="entry name" value="HTH_ARSR"/>
    <property type="match status" value="1"/>
</dbReference>
<dbReference type="Gene3D" id="1.10.10.10">
    <property type="entry name" value="Winged helix-like DNA-binding domain superfamily/Winged helix DNA-binding domain"/>
    <property type="match status" value="1"/>
</dbReference>
<dbReference type="Pfam" id="PF25213">
    <property type="entry name" value="HVO_A0261_N"/>
    <property type="match status" value="1"/>
</dbReference>
<keyword evidence="3" id="KW-1185">Reference proteome</keyword>
<feature type="domain" description="HVO-A0261-like N-terminal" evidence="1">
    <location>
        <begin position="14"/>
        <end position="94"/>
    </location>
</feature>
<sequence length="100" mass="11296">MENERNEDATDDWDQIGFIISSKYRTAVLGELVDGPSIPSSIASRTGLPITHISRALRSLRERSLVELLVSKEKRKGRIYGVTEKGKRLWNRIEVEGLAD</sequence>
<evidence type="ECO:0000259" key="1">
    <source>
        <dbReference type="Pfam" id="PF25213"/>
    </source>
</evidence>
<dbReference type="InterPro" id="IPR057527">
    <property type="entry name" value="HVO_A0261-like_N"/>
</dbReference>
<dbReference type="EMBL" id="CP073695">
    <property type="protein sequence ID" value="QUO46874.1"/>
    <property type="molecule type" value="Genomic_DNA"/>
</dbReference>
<accession>A0A8T8LJ68</accession>
<reference evidence="2 3" key="1">
    <citation type="submission" date="2021-03" db="EMBL/GenBank/DDBJ databases">
        <title>Halorubrum sodomense MBLA0099, Whole genome shotgun sequencing.</title>
        <authorList>
            <person name="Seo M.-J."/>
            <person name="Cho E.-S."/>
            <person name="Hwang C.Y."/>
        </authorList>
    </citation>
    <scope>NUCLEOTIDE SEQUENCE [LARGE SCALE GENOMIC DNA]</scope>
    <source>
        <strain evidence="2 3">MBLA0099</strain>
    </source>
</reference>
<evidence type="ECO:0000313" key="3">
    <source>
        <dbReference type="Proteomes" id="UP000679341"/>
    </source>
</evidence>
<proteinExistence type="predicted"/>
<dbReference type="SUPFAM" id="SSF46785">
    <property type="entry name" value="Winged helix' DNA-binding domain"/>
    <property type="match status" value="1"/>
</dbReference>
<dbReference type="InterPro" id="IPR036390">
    <property type="entry name" value="WH_DNA-bd_sf"/>
</dbReference>
<dbReference type="GeneID" id="64827804"/>
<organism evidence="2 3">
    <name type="scientific">Halorubrum ruber</name>
    <dbReference type="NCBI Taxonomy" id="2982524"/>
    <lineage>
        <taxon>Archaea</taxon>
        <taxon>Methanobacteriati</taxon>
        <taxon>Methanobacteriota</taxon>
        <taxon>Stenosarchaea group</taxon>
        <taxon>Halobacteria</taxon>
        <taxon>Halobacteriales</taxon>
        <taxon>Haloferacaceae</taxon>
        <taxon>Halorubrum</taxon>
    </lineage>
</organism>
<dbReference type="InterPro" id="IPR036388">
    <property type="entry name" value="WH-like_DNA-bd_sf"/>
</dbReference>
<evidence type="ECO:0000313" key="2">
    <source>
        <dbReference type="EMBL" id="QUO46874.1"/>
    </source>
</evidence>
<dbReference type="Proteomes" id="UP000679341">
    <property type="component" value="Chromosome"/>
</dbReference>
<dbReference type="AlphaFoldDB" id="A0A8T8LJ68"/>
<dbReference type="InterPro" id="IPR011991">
    <property type="entry name" value="ArsR-like_HTH"/>
</dbReference>
<dbReference type="OrthoDB" id="74749at2157"/>
<name>A0A8T8LJ68_9EURY</name>
<dbReference type="RefSeq" id="WP_017343088.1">
    <property type="nucleotide sequence ID" value="NZ_CP073695.1"/>
</dbReference>
<protein>
    <submittedName>
        <fullName evidence="2">Winged helix-turn-helix transcriptional regulator</fullName>
    </submittedName>
</protein>
<gene>
    <name evidence="2" type="ORF">J7656_09650</name>
</gene>